<sequence length="290" mass="33155">MVVLTVKHGTDLQFLYECSNKTPIRELKEDLRKIYNGRLKIERIATEMDQLAEHGTILPENMQGLNESQVSDLKLVDPFTSKCIPSGGFEIKKDIYGRRNGQAPMENMAKILKETAQKAKDLVSKKRIDEKFNMTYETVDEALQIMKGAVMIVYPMDLPPYDPVRAELENKEDLSGQQASKLVIPEHSIAIWWANKELHDEKLLCDYSGKNDRTKLAVKIQKSGQSAPAREPFVSEEQQKEMMMRAYRRQEELKKLAEADDDNYMNAAWADSGNLKRSLTGMGNIKWGPR</sequence>
<dbReference type="Proteomes" id="UP000001307">
    <property type="component" value="Unassembled WGS sequence"/>
</dbReference>
<protein>
    <submittedName>
        <fullName evidence="2">Uncharacterized protein</fullName>
    </submittedName>
</protein>
<dbReference type="OrthoDB" id="276065at2759"/>
<dbReference type="PANTHER" id="PTHR13238">
    <property type="entry name" value="PROTEIN C21ORF59"/>
    <property type="match status" value="1"/>
</dbReference>
<name>E4XK33_OIKDI</name>
<dbReference type="InParanoid" id="E4XK33"/>
<dbReference type="Pfam" id="PF11069">
    <property type="entry name" value="CFAP298"/>
    <property type="match status" value="1"/>
</dbReference>
<accession>E4XK33</accession>
<gene>
    <name evidence="2" type="ORF">GSOID_T00012982001</name>
    <name evidence="3" type="ORF">GSOID_T00029595001</name>
</gene>
<dbReference type="EMBL" id="FN653063">
    <property type="protein sequence ID" value="CBY24809.1"/>
    <property type="molecule type" value="Genomic_DNA"/>
</dbReference>
<evidence type="ECO:0000313" key="4">
    <source>
        <dbReference type="Proteomes" id="UP000001307"/>
    </source>
</evidence>
<dbReference type="InterPro" id="IPR021298">
    <property type="entry name" value="CFAP298"/>
</dbReference>
<reference evidence="2" key="1">
    <citation type="journal article" date="2010" name="Science">
        <title>Plasticity of animal genome architecture unmasked by rapid evolution of a pelagic tunicate.</title>
        <authorList>
            <person name="Denoeud F."/>
            <person name="Henriet S."/>
            <person name="Mungpakdee S."/>
            <person name="Aury J.M."/>
            <person name="Da Silva C."/>
            <person name="Brinkmann H."/>
            <person name="Mikhaleva J."/>
            <person name="Olsen L.C."/>
            <person name="Jubin C."/>
            <person name="Canestro C."/>
            <person name="Bouquet J.M."/>
            <person name="Danks G."/>
            <person name="Poulain J."/>
            <person name="Campsteijn C."/>
            <person name="Adamski M."/>
            <person name="Cross I."/>
            <person name="Yadetie F."/>
            <person name="Muffato M."/>
            <person name="Louis A."/>
            <person name="Butcher S."/>
            <person name="Tsagkogeorga G."/>
            <person name="Konrad A."/>
            <person name="Singh S."/>
            <person name="Jensen M.F."/>
            <person name="Cong E.H."/>
            <person name="Eikeseth-Otteraa H."/>
            <person name="Noel B."/>
            <person name="Anthouard V."/>
            <person name="Porcel B.M."/>
            <person name="Kachouri-Lafond R."/>
            <person name="Nishino A."/>
            <person name="Ugolini M."/>
            <person name="Chourrout P."/>
            <person name="Nishida H."/>
            <person name="Aasland R."/>
            <person name="Huzurbazar S."/>
            <person name="Westhof E."/>
            <person name="Delsuc F."/>
            <person name="Lehrach H."/>
            <person name="Reinhardt R."/>
            <person name="Weissenbach J."/>
            <person name="Roy S.W."/>
            <person name="Artiguenave F."/>
            <person name="Postlethwait J.H."/>
            <person name="Manak J.R."/>
            <person name="Thompson E.M."/>
            <person name="Jaillon O."/>
            <person name="Du Pasquier L."/>
            <person name="Boudinot P."/>
            <person name="Liberles D.A."/>
            <person name="Volff J.N."/>
            <person name="Philippe H."/>
            <person name="Lenhard B."/>
            <person name="Roest Crollius H."/>
            <person name="Wincker P."/>
            <person name="Chourrout D."/>
        </authorList>
    </citation>
    <scope>NUCLEOTIDE SEQUENCE [LARGE SCALE GENOMIC DNA]</scope>
</reference>
<dbReference type="AlphaFoldDB" id="E4XK33"/>
<keyword evidence="4" id="KW-1185">Reference proteome</keyword>
<dbReference type="PANTHER" id="PTHR13238:SF0">
    <property type="entry name" value="CILIA- AND FLAGELLA-ASSOCIATED PROTEIN 298"/>
    <property type="match status" value="1"/>
</dbReference>
<evidence type="ECO:0000256" key="1">
    <source>
        <dbReference type="ARBA" id="ARBA00009619"/>
    </source>
</evidence>
<evidence type="ECO:0000313" key="2">
    <source>
        <dbReference type="EMBL" id="CBY24809.1"/>
    </source>
</evidence>
<dbReference type="GO" id="GO:0003352">
    <property type="term" value="P:regulation of cilium movement"/>
    <property type="evidence" value="ECO:0007669"/>
    <property type="project" value="InterPro"/>
</dbReference>
<comment type="similarity">
    <text evidence="1">Belongs to the CFAP298 family.</text>
</comment>
<evidence type="ECO:0000313" key="3">
    <source>
        <dbReference type="EMBL" id="CBY36581.1"/>
    </source>
</evidence>
<proteinExistence type="inferred from homology"/>
<dbReference type="FunCoup" id="E4XK33">
    <property type="interactions" value="23"/>
</dbReference>
<dbReference type="Proteomes" id="UP000011014">
    <property type="component" value="Unassembled WGS sequence"/>
</dbReference>
<organism evidence="2">
    <name type="scientific">Oikopleura dioica</name>
    <name type="common">Tunicate</name>
    <dbReference type="NCBI Taxonomy" id="34765"/>
    <lineage>
        <taxon>Eukaryota</taxon>
        <taxon>Metazoa</taxon>
        <taxon>Chordata</taxon>
        <taxon>Tunicata</taxon>
        <taxon>Appendicularia</taxon>
        <taxon>Copelata</taxon>
        <taxon>Oikopleuridae</taxon>
        <taxon>Oikopleura</taxon>
    </lineage>
</organism>
<dbReference type="EMBL" id="FN654802">
    <property type="protein sequence ID" value="CBY36581.1"/>
    <property type="molecule type" value="Genomic_DNA"/>
</dbReference>